<feature type="transmembrane region" description="Helical" evidence="1">
    <location>
        <begin position="194"/>
        <end position="218"/>
    </location>
</feature>
<evidence type="ECO:0000313" key="2">
    <source>
        <dbReference type="EMBL" id="GEP72787.1"/>
    </source>
</evidence>
<keyword evidence="1" id="KW-1133">Transmembrane helix</keyword>
<keyword evidence="1" id="KW-0812">Transmembrane</keyword>
<feature type="transmembrane region" description="Helical" evidence="1">
    <location>
        <begin position="230"/>
        <end position="256"/>
    </location>
</feature>
<sequence>MTSFTSITKALSRPKISIINRILVVDVLAIVLTILFEVYKGTLSGIDPLQISLAYSMIAYFAAFVLLSRNMEHVYISSAYRLIPASDTKLYSANLLSALIGMIYLGLTQVGLALVTSALNFPEIVKQTRQMISDTYQHSDKAHFGENLTFLIIGGILLAIAMVLLFWATISLIHLIGNSLTSFLPDGRQKFFKFILYVVVIVGFLYLSSYILGLIGFFTNYYKLFNFTNFYLQFFLGIGYFYLMALAESAVSVYLLKHWVETEN</sequence>
<name>A0A512PNK6_9LACO</name>
<accession>A0A512PNK6</accession>
<feature type="transmembrane region" description="Helical" evidence="1">
    <location>
        <begin position="148"/>
        <end position="173"/>
    </location>
</feature>
<evidence type="ECO:0000256" key="1">
    <source>
        <dbReference type="SAM" id="Phobius"/>
    </source>
</evidence>
<organism evidence="2 3">
    <name type="scientific">Lentilactobacillus rapi</name>
    <dbReference type="NCBI Taxonomy" id="481723"/>
    <lineage>
        <taxon>Bacteria</taxon>
        <taxon>Bacillati</taxon>
        <taxon>Bacillota</taxon>
        <taxon>Bacilli</taxon>
        <taxon>Lactobacillales</taxon>
        <taxon>Lactobacillaceae</taxon>
        <taxon>Lentilactobacillus</taxon>
    </lineage>
</organism>
<dbReference type="AlphaFoldDB" id="A0A512PNK6"/>
<dbReference type="EMBL" id="BKAM01000033">
    <property type="protein sequence ID" value="GEP72787.1"/>
    <property type="molecule type" value="Genomic_DNA"/>
</dbReference>
<evidence type="ECO:0000313" key="3">
    <source>
        <dbReference type="Proteomes" id="UP000321569"/>
    </source>
</evidence>
<comment type="caution">
    <text evidence="2">The sequence shown here is derived from an EMBL/GenBank/DDBJ whole genome shotgun (WGS) entry which is preliminary data.</text>
</comment>
<gene>
    <name evidence="2" type="ORF">LRA02_16550</name>
</gene>
<dbReference type="Proteomes" id="UP000321569">
    <property type="component" value="Unassembled WGS sequence"/>
</dbReference>
<dbReference type="RefSeq" id="WP_056981203.1">
    <property type="nucleotide sequence ID" value="NZ_BKAM01000033.1"/>
</dbReference>
<protein>
    <submittedName>
        <fullName evidence="2">ABC transporter permease</fullName>
    </submittedName>
</protein>
<feature type="transmembrane region" description="Helical" evidence="1">
    <location>
        <begin position="21"/>
        <end position="39"/>
    </location>
</feature>
<keyword evidence="1" id="KW-0472">Membrane</keyword>
<proteinExistence type="predicted"/>
<dbReference type="STRING" id="1423795.FD12_GL002473"/>
<feature type="transmembrane region" description="Helical" evidence="1">
    <location>
        <begin position="51"/>
        <end position="69"/>
    </location>
</feature>
<reference evidence="2 3" key="1">
    <citation type="submission" date="2019-07" db="EMBL/GenBank/DDBJ databases">
        <title>Whole genome shotgun sequence of Lactobacillus rapi NBRC 109618.</title>
        <authorList>
            <person name="Hosoyama A."/>
            <person name="Uohara A."/>
            <person name="Ohji S."/>
            <person name="Ichikawa N."/>
        </authorList>
    </citation>
    <scope>NUCLEOTIDE SEQUENCE [LARGE SCALE GENOMIC DNA]</scope>
    <source>
        <strain evidence="2 3">NBRC 109618</strain>
    </source>
</reference>
<feature type="transmembrane region" description="Helical" evidence="1">
    <location>
        <begin position="90"/>
        <end position="115"/>
    </location>
</feature>